<gene>
    <name evidence="6" type="ORF">POL67_42710</name>
</gene>
<dbReference type="RefSeq" id="WP_271926911.1">
    <property type="nucleotide sequence ID" value="NZ_JAQNDO010000001.1"/>
</dbReference>
<dbReference type="PRINTS" id="PR00508">
    <property type="entry name" value="S21N4MTFRASE"/>
</dbReference>
<comment type="similarity">
    <text evidence="1 4">Belongs to the N(4)/N(6)-methyltransferase family.</text>
</comment>
<evidence type="ECO:0000256" key="2">
    <source>
        <dbReference type="ARBA" id="ARBA00022603"/>
    </source>
</evidence>
<dbReference type="Pfam" id="PF01555">
    <property type="entry name" value="N6_N4_Mtase"/>
    <property type="match status" value="1"/>
</dbReference>
<dbReference type="PROSITE" id="PS00092">
    <property type="entry name" value="N6_MTASE"/>
    <property type="match status" value="1"/>
</dbReference>
<keyword evidence="7" id="KW-1185">Reference proteome</keyword>
<dbReference type="InterPro" id="IPR002052">
    <property type="entry name" value="DNA_methylase_N6_adenine_CS"/>
</dbReference>
<name>A0ABT5F3Q0_9BACT</name>
<dbReference type="Proteomes" id="UP001221411">
    <property type="component" value="Unassembled WGS sequence"/>
</dbReference>
<evidence type="ECO:0000313" key="7">
    <source>
        <dbReference type="Proteomes" id="UP001221411"/>
    </source>
</evidence>
<evidence type="ECO:0000259" key="5">
    <source>
        <dbReference type="Pfam" id="PF01555"/>
    </source>
</evidence>
<feature type="domain" description="DNA methylase N-4/N-6" evidence="5">
    <location>
        <begin position="23"/>
        <end position="283"/>
    </location>
</feature>
<dbReference type="Gene3D" id="3.40.50.150">
    <property type="entry name" value="Vaccinia Virus protein VP39"/>
    <property type="match status" value="1"/>
</dbReference>
<keyword evidence="2" id="KW-0489">Methyltransferase</keyword>
<evidence type="ECO:0000256" key="3">
    <source>
        <dbReference type="ARBA" id="ARBA00022679"/>
    </source>
</evidence>
<sequence length="304" mass="33605">MNLLAHGDAADVCGALPPDVSFDLVYLDPPYGVGTSMTARTALGQTRGKKQASGGPVAYEDRYDPESLVTMLLPRLEVIRGRMSRGATIYVHLDHRTVHEVKVACDRLFGRGAFLGEVIWTPGNGSRGARGFTVTHQTLLLYVRDPRERREVVYNASDPILREPYAATSLTMHFRHRDEAGRLYRERVVNGRTYRYYADEGRRLGSVWTDVPAMVANTPLRVEGTGYPTQKPERLLERIIRASSREDATVADLMCGSGTTLVAAAKLGRRFVGGDVSHLAVDLSARRLTSEKIPFVRVGDVSFA</sequence>
<dbReference type="InterPro" id="IPR001091">
    <property type="entry name" value="RM_Methyltransferase"/>
</dbReference>
<evidence type="ECO:0000256" key="4">
    <source>
        <dbReference type="RuleBase" id="RU362026"/>
    </source>
</evidence>
<protein>
    <recommendedName>
        <fullName evidence="4">Methyltransferase</fullName>
        <ecNumber evidence="4">2.1.1.-</ecNumber>
    </recommendedName>
</protein>
<keyword evidence="3" id="KW-0808">Transferase</keyword>
<evidence type="ECO:0000256" key="1">
    <source>
        <dbReference type="ARBA" id="ARBA00006594"/>
    </source>
</evidence>
<comment type="caution">
    <text evidence="6">The sequence shown here is derived from an EMBL/GenBank/DDBJ whole genome shotgun (WGS) entry which is preliminary data.</text>
</comment>
<reference evidence="6 7" key="1">
    <citation type="submission" date="2022-11" db="EMBL/GenBank/DDBJ databases">
        <title>Minimal conservation of predation-associated metabolite biosynthetic gene clusters underscores biosynthetic potential of Myxococcota including descriptions for ten novel species: Archangium lansinium sp. nov., Myxococcus landrumus sp. nov., Nannocystis bai.</title>
        <authorList>
            <person name="Ahearne A."/>
            <person name="Stevens C."/>
            <person name="Dowd S."/>
        </authorList>
    </citation>
    <scope>NUCLEOTIDE SEQUENCE [LARGE SCALE GENOMIC DNA]</scope>
    <source>
        <strain evidence="6 7">RJM3</strain>
    </source>
</reference>
<dbReference type="InterPro" id="IPR002941">
    <property type="entry name" value="DNA_methylase_N4/N6"/>
</dbReference>
<proteinExistence type="inferred from homology"/>
<evidence type="ECO:0000313" key="6">
    <source>
        <dbReference type="EMBL" id="MDC0748117.1"/>
    </source>
</evidence>
<dbReference type="EC" id="2.1.1.-" evidence="4"/>
<organism evidence="6 7">
    <name type="scientific">Polyangium mundeleinium</name>
    <dbReference type="NCBI Taxonomy" id="2995306"/>
    <lineage>
        <taxon>Bacteria</taxon>
        <taxon>Pseudomonadati</taxon>
        <taxon>Myxococcota</taxon>
        <taxon>Polyangia</taxon>
        <taxon>Polyangiales</taxon>
        <taxon>Polyangiaceae</taxon>
        <taxon>Polyangium</taxon>
    </lineage>
</organism>
<accession>A0ABT5F3Q0</accession>
<dbReference type="EMBL" id="JAQNDO010000001">
    <property type="protein sequence ID" value="MDC0748117.1"/>
    <property type="molecule type" value="Genomic_DNA"/>
</dbReference>
<dbReference type="InterPro" id="IPR029063">
    <property type="entry name" value="SAM-dependent_MTases_sf"/>
</dbReference>
<dbReference type="SUPFAM" id="SSF53335">
    <property type="entry name" value="S-adenosyl-L-methionine-dependent methyltransferases"/>
    <property type="match status" value="1"/>
</dbReference>